<name>A0A9P0D3T6_9CUCU</name>
<dbReference type="EMBL" id="OV651817">
    <property type="protein sequence ID" value="CAH1111343.1"/>
    <property type="molecule type" value="Genomic_DNA"/>
</dbReference>
<organism evidence="2 3">
    <name type="scientific">Psylliodes chrysocephalus</name>
    <dbReference type="NCBI Taxonomy" id="3402493"/>
    <lineage>
        <taxon>Eukaryota</taxon>
        <taxon>Metazoa</taxon>
        <taxon>Ecdysozoa</taxon>
        <taxon>Arthropoda</taxon>
        <taxon>Hexapoda</taxon>
        <taxon>Insecta</taxon>
        <taxon>Pterygota</taxon>
        <taxon>Neoptera</taxon>
        <taxon>Endopterygota</taxon>
        <taxon>Coleoptera</taxon>
        <taxon>Polyphaga</taxon>
        <taxon>Cucujiformia</taxon>
        <taxon>Chrysomeloidea</taxon>
        <taxon>Chrysomelidae</taxon>
        <taxon>Galerucinae</taxon>
        <taxon>Alticini</taxon>
        <taxon>Psylliodes</taxon>
    </lineage>
</organism>
<dbReference type="CDD" id="cd00037">
    <property type="entry name" value="CLECT"/>
    <property type="match status" value="1"/>
</dbReference>
<accession>A0A9P0D3T6</accession>
<dbReference type="Proteomes" id="UP001153636">
    <property type="component" value="Chromosome 5"/>
</dbReference>
<protein>
    <recommendedName>
        <fullName evidence="1">C-type lectin domain-containing protein</fullName>
    </recommendedName>
</protein>
<dbReference type="InterPro" id="IPR016187">
    <property type="entry name" value="CTDL_fold"/>
</dbReference>
<proteinExistence type="predicted"/>
<dbReference type="Pfam" id="PF00059">
    <property type="entry name" value="Lectin_C"/>
    <property type="match status" value="1"/>
</dbReference>
<dbReference type="OrthoDB" id="6430060at2759"/>
<evidence type="ECO:0000259" key="1">
    <source>
        <dbReference type="PROSITE" id="PS50041"/>
    </source>
</evidence>
<evidence type="ECO:0000313" key="3">
    <source>
        <dbReference type="Proteomes" id="UP001153636"/>
    </source>
</evidence>
<dbReference type="Gene3D" id="3.10.100.10">
    <property type="entry name" value="Mannose-Binding Protein A, subunit A"/>
    <property type="match status" value="1"/>
</dbReference>
<dbReference type="PROSITE" id="PS50041">
    <property type="entry name" value="C_TYPE_LECTIN_2"/>
    <property type="match status" value="1"/>
</dbReference>
<dbReference type="InterPro" id="IPR016186">
    <property type="entry name" value="C-type_lectin-like/link_sf"/>
</dbReference>
<keyword evidence="3" id="KW-1185">Reference proteome</keyword>
<dbReference type="InterPro" id="IPR001304">
    <property type="entry name" value="C-type_lectin-like"/>
</dbReference>
<sequence length="114" mass="12705">MEFCEKHDMKLLVIDSSAQDQAVYDAIIKLVGKESPRLWTSGSRRSSNGAGDWIWMTTGNKLGFTNWGTGQPSSSGVGAAQQCIQLLPNYFSKGYWDDCECYELRTPVCMSTDH</sequence>
<gene>
    <name evidence="2" type="ORF">PSYICH_LOCUS11531</name>
</gene>
<evidence type="ECO:0000313" key="2">
    <source>
        <dbReference type="EMBL" id="CAH1111343.1"/>
    </source>
</evidence>
<reference evidence="2" key="1">
    <citation type="submission" date="2022-01" db="EMBL/GenBank/DDBJ databases">
        <authorList>
            <person name="King R."/>
        </authorList>
    </citation>
    <scope>NUCLEOTIDE SEQUENCE</scope>
</reference>
<dbReference type="AlphaFoldDB" id="A0A9P0D3T6"/>
<feature type="domain" description="C-type lectin" evidence="1">
    <location>
        <begin position="1"/>
        <end position="110"/>
    </location>
</feature>
<dbReference type="SUPFAM" id="SSF56436">
    <property type="entry name" value="C-type lectin-like"/>
    <property type="match status" value="1"/>
</dbReference>